<organism evidence="7 8">
    <name type="scientific">Ruminococcus albus</name>
    <dbReference type="NCBI Taxonomy" id="1264"/>
    <lineage>
        <taxon>Bacteria</taxon>
        <taxon>Bacillati</taxon>
        <taxon>Bacillota</taxon>
        <taxon>Clostridia</taxon>
        <taxon>Eubacteriales</taxon>
        <taxon>Oscillospiraceae</taxon>
        <taxon>Ruminococcus</taxon>
    </lineage>
</organism>
<sequence length="286" mass="31267">MNGCKRVAAIQDLSGLGRCSLTVIIPTLSAMGVQVCPVPTAVLSAHTGYSEFVIRDLTDFIHPALEHYKRMNTHFDCIYSGFLASAEQIDHCLEFFAAYPDALKVVDPVMGDDGKSYATYTGELCKRMSELVAVADIITPNITEAAILLGEEYPSTPLGSSDARSWLVRLSEQGARIVVITSVNLAGGGMHTIGYDRDTNSFWKIRNDYVRGAHYSGTGDIFASVLIGSLLKGDSLPIAMNRATAFAELNVKVTYSYQQPWTEGLMLESQLPWLTSYQQLDGYSVL</sequence>
<dbReference type="PANTHER" id="PTHR10534">
    <property type="entry name" value="PYRIDOXAL KINASE"/>
    <property type="match status" value="1"/>
</dbReference>
<dbReference type="OrthoDB" id="9800808at2"/>
<keyword evidence="5" id="KW-0067">ATP-binding</keyword>
<evidence type="ECO:0000259" key="6">
    <source>
        <dbReference type="Pfam" id="PF08543"/>
    </source>
</evidence>
<gene>
    <name evidence="7" type="ORF">SAMN05216469_102124</name>
</gene>
<dbReference type="EC" id="2.7.1.35" evidence="1"/>
<dbReference type="SUPFAM" id="SSF53613">
    <property type="entry name" value="Ribokinase-like"/>
    <property type="match status" value="1"/>
</dbReference>
<keyword evidence="3" id="KW-0547">Nucleotide-binding</keyword>
<proteinExistence type="predicted"/>
<name>A0A1H7GIP5_RUMAL</name>
<dbReference type="InterPro" id="IPR004625">
    <property type="entry name" value="PyrdxlKinase"/>
</dbReference>
<evidence type="ECO:0000256" key="3">
    <source>
        <dbReference type="ARBA" id="ARBA00022741"/>
    </source>
</evidence>
<feature type="domain" description="Pyridoxamine kinase/Phosphomethylpyrimidine kinase" evidence="6">
    <location>
        <begin position="26"/>
        <end position="252"/>
    </location>
</feature>
<dbReference type="InterPro" id="IPR029056">
    <property type="entry name" value="Ribokinase-like"/>
</dbReference>
<evidence type="ECO:0000256" key="2">
    <source>
        <dbReference type="ARBA" id="ARBA00022679"/>
    </source>
</evidence>
<dbReference type="RefSeq" id="WP_074829296.1">
    <property type="nucleotide sequence ID" value="NZ_FOAT01000002.1"/>
</dbReference>
<evidence type="ECO:0000313" key="7">
    <source>
        <dbReference type="EMBL" id="SEK37934.1"/>
    </source>
</evidence>
<dbReference type="NCBIfam" id="NF005491">
    <property type="entry name" value="PRK07105.1"/>
    <property type="match status" value="1"/>
</dbReference>
<keyword evidence="2" id="KW-0808">Transferase</keyword>
<dbReference type="Proteomes" id="UP000186015">
    <property type="component" value="Unassembled WGS sequence"/>
</dbReference>
<evidence type="ECO:0000313" key="8">
    <source>
        <dbReference type="Proteomes" id="UP000186015"/>
    </source>
</evidence>
<dbReference type="Pfam" id="PF08543">
    <property type="entry name" value="Phos_pyr_kin"/>
    <property type="match status" value="1"/>
</dbReference>
<dbReference type="EMBL" id="FOAT01000002">
    <property type="protein sequence ID" value="SEK37934.1"/>
    <property type="molecule type" value="Genomic_DNA"/>
</dbReference>
<dbReference type="InterPro" id="IPR013749">
    <property type="entry name" value="PM/HMP-P_kinase-1"/>
</dbReference>
<evidence type="ECO:0000256" key="1">
    <source>
        <dbReference type="ARBA" id="ARBA00012104"/>
    </source>
</evidence>
<accession>A0A1H7GIP5</accession>
<dbReference type="GO" id="GO:0005524">
    <property type="term" value="F:ATP binding"/>
    <property type="evidence" value="ECO:0007669"/>
    <property type="project" value="UniProtKB-KW"/>
</dbReference>
<dbReference type="AlphaFoldDB" id="A0A1H7GIP5"/>
<dbReference type="GO" id="GO:0008478">
    <property type="term" value="F:pyridoxal kinase activity"/>
    <property type="evidence" value="ECO:0007669"/>
    <property type="project" value="UniProtKB-EC"/>
</dbReference>
<dbReference type="CDD" id="cd01173">
    <property type="entry name" value="pyridoxal_pyridoxamine_kinase"/>
    <property type="match status" value="1"/>
</dbReference>
<dbReference type="Gene3D" id="3.40.1190.20">
    <property type="match status" value="1"/>
</dbReference>
<dbReference type="PANTHER" id="PTHR10534:SF2">
    <property type="entry name" value="PYRIDOXAL KINASE"/>
    <property type="match status" value="1"/>
</dbReference>
<dbReference type="GO" id="GO:0005829">
    <property type="term" value="C:cytosol"/>
    <property type="evidence" value="ECO:0007669"/>
    <property type="project" value="TreeGrafter"/>
</dbReference>
<dbReference type="GO" id="GO:0009443">
    <property type="term" value="P:pyridoxal 5'-phosphate salvage"/>
    <property type="evidence" value="ECO:0007669"/>
    <property type="project" value="InterPro"/>
</dbReference>
<keyword evidence="4 7" id="KW-0418">Kinase</keyword>
<evidence type="ECO:0000256" key="4">
    <source>
        <dbReference type="ARBA" id="ARBA00022777"/>
    </source>
</evidence>
<protein>
    <recommendedName>
        <fullName evidence="1">pyridoxal kinase</fullName>
        <ecNumber evidence="1">2.7.1.35</ecNumber>
    </recommendedName>
</protein>
<reference evidence="7 8" key="1">
    <citation type="submission" date="2016-10" db="EMBL/GenBank/DDBJ databases">
        <authorList>
            <person name="de Groot N.N."/>
        </authorList>
    </citation>
    <scope>NUCLEOTIDE SEQUENCE [LARGE SCALE GENOMIC DNA]</scope>
    <source>
        <strain evidence="7 8">KH2T6</strain>
    </source>
</reference>
<evidence type="ECO:0000256" key="5">
    <source>
        <dbReference type="ARBA" id="ARBA00022840"/>
    </source>
</evidence>